<feature type="domain" description="Nucleoside phosphorylase" evidence="6">
    <location>
        <begin position="54"/>
        <end position="276"/>
    </location>
</feature>
<dbReference type="Gene3D" id="3.40.50.1580">
    <property type="entry name" value="Nucleoside phosphorylase domain"/>
    <property type="match status" value="1"/>
</dbReference>
<comment type="pathway">
    <text evidence="1">Amino-acid biosynthesis; L-methionine biosynthesis via salvage pathway; S-methyl-5-thio-alpha-D-ribose 1-phosphate from S-methyl-5'-thioadenosine (hydrolase route): step 1/2.</text>
</comment>
<keyword evidence="3" id="KW-0028">Amino-acid biosynthesis</keyword>
<dbReference type="Pfam" id="PF01048">
    <property type="entry name" value="PNP_UDP_1"/>
    <property type="match status" value="1"/>
</dbReference>
<dbReference type="EMBL" id="BMNQ01000054">
    <property type="protein sequence ID" value="GGK04474.1"/>
    <property type="molecule type" value="Genomic_DNA"/>
</dbReference>
<proteinExistence type="predicted"/>
<comment type="caution">
    <text evidence="7">The sequence shown here is derived from an EMBL/GenBank/DDBJ whole genome shotgun (WGS) entry which is preliminary data.</text>
</comment>
<organism evidence="7 8">
    <name type="scientific">Lentibacillus kapialis</name>
    <dbReference type="NCBI Taxonomy" id="340214"/>
    <lineage>
        <taxon>Bacteria</taxon>
        <taxon>Bacillati</taxon>
        <taxon>Bacillota</taxon>
        <taxon>Bacilli</taxon>
        <taxon>Bacillales</taxon>
        <taxon>Bacillaceae</taxon>
        <taxon>Lentibacillus</taxon>
    </lineage>
</organism>
<evidence type="ECO:0000256" key="5">
    <source>
        <dbReference type="ARBA" id="ARBA00023167"/>
    </source>
</evidence>
<evidence type="ECO:0000256" key="1">
    <source>
        <dbReference type="ARBA" id="ARBA00004945"/>
    </source>
</evidence>
<dbReference type="GO" id="GO:0005829">
    <property type="term" value="C:cytosol"/>
    <property type="evidence" value="ECO:0007669"/>
    <property type="project" value="TreeGrafter"/>
</dbReference>
<keyword evidence="4" id="KW-0378">Hydrolase</keyword>
<dbReference type="GO" id="GO:0009164">
    <property type="term" value="P:nucleoside catabolic process"/>
    <property type="evidence" value="ECO:0007669"/>
    <property type="project" value="InterPro"/>
</dbReference>
<dbReference type="PROSITE" id="PS51257">
    <property type="entry name" value="PROKAR_LIPOPROTEIN"/>
    <property type="match status" value="1"/>
</dbReference>
<evidence type="ECO:0000256" key="2">
    <source>
        <dbReference type="ARBA" id="ARBA00011974"/>
    </source>
</evidence>
<reference evidence="7" key="1">
    <citation type="journal article" date="2014" name="Int. J. Syst. Evol. Microbiol.">
        <title>Complete genome sequence of Corynebacterium casei LMG S-19264T (=DSM 44701T), isolated from a smear-ripened cheese.</title>
        <authorList>
            <consortium name="US DOE Joint Genome Institute (JGI-PGF)"/>
            <person name="Walter F."/>
            <person name="Albersmeier A."/>
            <person name="Kalinowski J."/>
            <person name="Ruckert C."/>
        </authorList>
    </citation>
    <scope>NUCLEOTIDE SEQUENCE</scope>
    <source>
        <strain evidence="7">JCM 12580</strain>
    </source>
</reference>
<dbReference type="PANTHER" id="PTHR46832">
    <property type="entry name" value="5'-METHYLTHIOADENOSINE/S-ADENOSYLHOMOCYSTEINE NUCLEOSIDASE"/>
    <property type="match status" value="1"/>
</dbReference>
<reference evidence="7" key="2">
    <citation type="submission" date="2020-09" db="EMBL/GenBank/DDBJ databases">
        <authorList>
            <person name="Sun Q."/>
            <person name="Ohkuma M."/>
        </authorList>
    </citation>
    <scope>NUCLEOTIDE SEQUENCE</scope>
    <source>
        <strain evidence="7">JCM 12580</strain>
    </source>
</reference>
<keyword evidence="8" id="KW-1185">Reference proteome</keyword>
<dbReference type="InterPro" id="IPR000845">
    <property type="entry name" value="Nucleoside_phosphorylase_d"/>
</dbReference>
<dbReference type="GO" id="GO:0019284">
    <property type="term" value="P:L-methionine salvage from S-adenosylmethionine"/>
    <property type="evidence" value="ECO:0007669"/>
    <property type="project" value="TreeGrafter"/>
</dbReference>
<evidence type="ECO:0000313" key="7">
    <source>
        <dbReference type="EMBL" id="GGK04474.1"/>
    </source>
</evidence>
<protein>
    <recommendedName>
        <fullName evidence="2">adenosylhomocysteine nucleosidase</fullName>
        <ecNumber evidence="2">3.2.2.9</ecNumber>
    </recommendedName>
</protein>
<dbReference type="PANTHER" id="PTHR46832:SF1">
    <property type="entry name" value="5'-METHYLTHIOADENOSINE_S-ADENOSYLHOMOCYSTEINE NUCLEOSIDASE"/>
    <property type="match status" value="1"/>
</dbReference>
<dbReference type="GO" id="GO:0008930">
    <property type="term" value="F:methylthioadenosine nucleosidase activity"/>
    <property type="evidence" value="ECO:0007669"/>
    <property type="project" value="InterPro"/>
</dbReference>
<evidence type="ECO:0000313" key="8">
    <source>
        <dbReference type="Proteomes" id="UP000658382"/>
    </source>
</evidence>
<sequence length="286" mass="31464">MSKNYIRFFSVTVLILMFTVVATGCSFFEKQSTAKEEKGSAAQAEHKSNQTHVIGIIGAMEEEVKNIHRKMKVDQTKKQSGLTFYKGIWENQEIVLVRSGVGKVNAAMTAQILIDKFGVDALINTGIAGGPKQKLNIGDIVISTQTVQHDMNAADKEGEVPRMDKTFFKADPELVKLAKESAGELPKNIDVYTGTIATGDQFVTNDEKSQRIANTFDAWAIEMEGSAIGQIAYLNDIPYVVIRSISDTAGDEGGELYHDFKDMAAQNAIDMVRHILKSYSNDDDAK</sequence>
<dbReference type="GO" id="GO:0008782">
    <property type="term" value="F:adenosylhomocysteine nucleosidase activity"/>
    <property type="evidence" value="ECO:0007669"/>
    <property type="project" value="UniProtKB-EC"/>
</dbReference>
<dbReference type="Proteomes" id="UP000658382">
    <property type="component" value="Unassembled WGS sequence"/>
</dbReference>
<keyword evidence="5" id="KW-0486">Methionine biosynthesis</keyword>
<dbReference type="EC" id="3.2.2.9" evidence="2"/>
<evidence type="ECO:0000259" key="6">
    <source>
        <dbReference type="Pfam" id="PF01048"/>
    </source>
</evidence>
<name>A0A917V0M4_9BACI</name>
<evidence type="ECO:0000256" key="3">
    <source>
        <dbReference type="ARBA" id="ARBA00022605"/>
    </source>
</evidence>
<dbReference type="NCBIfam" id="TIGR01704">
    <property type="entry name" value="MTA_SAH-Nsdase"/>
    <property type="match status" value="1"/>
</dbReference>
<dbReference type="SUPFAM" id="SSF53167">
    <property type="entry name" value="Purine and uridine phosphorylases"/>
    <property type="match status" value="1"/>
</dbReference>
<dbReference type="CDD" id="cd09008">
    <property type="entry name" value="MTAN"/>
    <property type="match status" value="1"/>
</dbReference>
<evidence type="ECO:0000256" key="4">
    <source>
        <dbReference type="ARBA" id="ARBA00022801"/>
    </source>
</evidence>
<dbReference type="NCBIfam" id="NF004079">
    <property type="entry name" value="PRK05584.1"/>
    <property type="match status" value="1"/>
</dbReference>
<dbReference type="RefSeq" id="WP_188633780.1">
    <property type="nucleotide sequence ID" value="NZ_BMNQ01000054.1"/>
</dbReference>
<dbReference type="InterPro" id="IPR035994">
    <property type="entry name" value="Nucleoside_phosphorylase_sf"/>
</dbReference>
<dbReference type="InterPro" id="IPR010049">
    <property type="entry name" value="MTA_SAH_Nsdase"/>
</dbReference>
<dbReference type="GO" id="GO:0019509">
    <property type="term" value="P:L-methionine salvage from methylthioadenosine"/>
    <property type="evidence" value="ECO:0007669"/>
    <property type="project" value="InterPro"/>
</dbReference>
<dbReference type="AlphaFoldDB" id="A0A917V0M4"/>
<gene>
    <name evidence="7" type="primary">mtnN</name>
    <name evidence="7" type="ORF">GCM10007063_28490</name>
</gene>
<accession>A0A917V0M4</accession>